<evidence type="ECO:0000313" key="3">
    <source>
        <dbReference type="Proteomes" id="UP001225134"/>
    </source>
</evidence>
<comment type="subunit">
    <text evidence="1">Heterotrimer of A, B and C subunits.</text>
</comment>
<comment type="caution">
    <text evidence="2">The sequence shown here is derived from an EMBL/GenBank/DDBJ whole genome shotgun (WGS) entry which is preliminary data.</text>
</comment>
<dbReference type="PANTHER" id="PTHR15004:SF0">
    <property type="entry name" value="GLUTAMYL-TRNA(GLN) AMIDOTRANSFERASE SUBUNIT C, MITOCHONDRIAL"/>
    <property type="match status" value="1"/>
</dbReference>
<proteinExistence type="inferred from homology"/>
<organism evidence="2 3">
    <name type="scientific">Sneathia sanguinegens</name>
    <dbReference type="NCBI Taxonomy" id="40543"/>
    <lineage>
        <taxon>Bacteria</taxon>
        <taxon>Fusobacteriati</taxon>
        <taxon>Fusobacteriota</taxon>
        <taxon>Fusobacteriia</taxon>
        <taxon>Fusobacteriales</taxon>
        <taxon>Leptotrichiaceae</taxon>
        <taxon>Sneathia</taxon>
    </lineage>
</organism>
<dbReference type="Gene3D" id="1.10.20.60">
    <property type="entry name" value="Glu-tRNAGln amidotransferase C subunit, N-terminal domain"/>
    <property type="match status" value="1"/>
</dbReference>
<keyword evidence="3" id="KW-1185">Reference proteome</keyword>
<dbReference type="Proteomes" id="UP001225134">
    <property type="component" value="Unassembled WGS sequence"/>
</dbReference>
<dbReference type="PANTHER" id="PTHR15004">
    <property type="entry name" value="GLUTAMYL-TRNA(GLN) AMIDOTRANSFERASE SUBUNIT C, MITOCHONDRIAL"/>
    <property type="match status" value="1"/>
</dbReference>
<dbReference type="RefSeq" id="WP_285153038.1">
    <property type="nucleotide sequence ID" value="NZ_JASSPP010000006.1"/>
</dbReference>
<reference evidence="2 3" key="1">
    <citation type="submission" date="2023-06" db="EMBL/GenBank/DDBJ databases">
        <title>Antibody response to the Sneathia vaginalis cytopathogenic toxin A during pregnancy.</title>
        <authorList>
            <person name="Mccoy Z.T."/>
            <person name="Serrano M.G."/>
            <person name="Spaine K."/>
            <person name="Edwards D.J."/>
            <person name="Buck G.A."/>
            <person name="Jefferson K."/>
        </authorList>
    </citation>
    <scope>NUCLEOTIDE SEQUENCE [LARGE SCALE GENOMIC DNA]</scope>
    <source>
        <strain evidence="2 3">CCUG 42621</strain>
    </source>
</reference>
<dbReference type="SUPFAM" id="SSF141000">
    <property type="entry name" value="Glu-tRNAGln amidotransferase C subunit"/>
    <property type="match status" value="1"/>
</dbReference>
<comment type="function">
    <text evidence="1">Allows the formation of correctly charged Asn-tRNA(Asn) or Gln-tRNA(Gln) through the transamidation of misacylated Asp-tRNA(Asn) or Glu-tRNA(Gln) in organisms which lack either or both of asparaginyl-tRNA or glutaminyl-tRNA synthetases. The reaction takes place in the presence of glutamine and ATP through an activated phospho-Asp-tRNA(Asn) or phospho-Glu-tRNA(Gln).</text>
</comment>
<sequence>MLSKEEVLKIAKLSKLKLSDEELIDMEKSLNEIFEYIKQINEVDVSNVEPLYNVLEIKDRTREDIVKNTEKKEDFLNNAPKKDEEFVILPKIV</sequence>
<evidence type="ECO:0000256" key="1">
    <source>
        <dbReference type="HAMAP-Rule" id="MF_00122"/>
    </source>
</evidence>
<dbReference type="EC" id="6.3.5.-" evidence="1"/>
<accession>A0ABT7HLB2</accession>
<dbReference type="InterPro" id="IPR036113">
    <property type="entry name" value="Asp/Glu-ADT_sf_sub_c"/>
</dbReference>
<keyword evidence="1" id="KW-0067">ATP-binding</keyword>
<comment type="catalytic activity">
    <reaction evidence="1">
        <text>L-glutamyl-tRNA(Gln) + L-glutamine + ATP + H2O = L-glutaminyl-tRNA(Gln) + L-glutamate + ADP + phosphate + H(+)</text>
        <dbReference type="Rhea" id="RHEA:17521"/>
        <dbReference type="Rhea" id="RHEA-COMP:9681"/>
        <dbReference type="Rhea" id="RHEA-COMP:9684"/>
        <dbReference type="ChEBI" id="CHEBI:15377"/>
        <dbReference type="ChEBI" id="CHEBI:15378"/>
        <dbReference type="ChEBI" id="CHEBI:29985"/>
        <dbReference type="ChEBI" id="CHEBI:30616"/>
        <dbReference type="ChEBI" id="CHEBI:43474"/>
        <dbReference type="ChEBI" id="CHEBI:58359"/>
        <dbReference type="ChEBI" id="CHEBI:78520"/>
        <dbReference type="ChEBI" id="CHEBI:78521"/>
        <dbReference type="ChEBI" id="CHEBI:456216"/>
    </reaction>
</comment>
<comment type="similarity">
    <text evidence="1">Belongs to the GatC family.</text>
</comment>
<keyword evidence="1" id="KW-0648">Protein biosynthesis</keyword>
<dbReference type="EMBL" id="JASSPP010000006">
    <property type="protein sequence ID" value="MDK9580780.1"/>
    <property type="molecule type" value="Genomic_DNA"/>
</dbReference>
<comment type="catalytic activity">
    <reaction evidence="1">
        <text>L-aspartyl-tRNA(Asn) + L-glutamine + ATP + H2O = L-asparaginyl-tRNA(Asn) + L-glutamate + ADP + phosphate + 2 H(+)</text>
        <dbReference type="Rhea" id="RHEA:14513"/>
        <dbReference type="Rhea" id="RHEA-COMP:9674"/>
        <dbReference type="Rhea" id="RHEA-COMP:9677"/>
        <dbReference type="ChEBI" id="CHEBI:15377"/>
        <dbReference type="ChEBI" id="CHEBI:15378"/>
        <dbReference type="ChEBI" id="CHEBI:29985"/>
        <dbReference type="ChEBI" id="CHEBI:30616"/>
        <dbReference type="ChEBI" id="CHEBI:43474"/>
        <dbReference type="ChEBI" id="CHEBI:58359"/>
        <dbReference type="ChEBI" id="CHEBI:78515"/>
        <dbReference type="ChEBI" id="CHEBI:78516"/>
        <dbReference type="ChEBI" id="CHEBI:456216"/>
    </reaction>
</comment>
<dbReference type="NCBIfam" id="TIGR00135">
    <property type="entry name" value="gatC"/>
    <property type="match status" value="1"/>
</dbReference>
<keyword evidence="1" id="KW-0436">Ligase</keyword>
<dbReference type="HAMAP" id="MF_00122">
    <property type="entry name" value="GatC"/>
    <property type="match status" value="1"/>
</dbReference>
<dbReference type="Pfam" id="PF02686">
    <property type="entry name" value="GatC"/>
    <property type="match status" value="1"/>
</dbReference>
<gene>
    <name evidence="1 2" type="primary">gatC</name>
    <name evidence="2" type="ORF">QQA45_04525</name>
</gene>
<dbReference type="InterPro" id="IPR003837">
    <property type="entry name" value="GatC"/>
</dbReference>
<keyword evidence="1" id="KW-0547">Nucleotide-binding</keyword>
<protein>
    <recommendedName>
        <fullName evidence="1">Aspartyl/glutamyl-tRNA(Asn/Gln) amidotransferase subunit C</fullName>
        <shortName evidence="1">Asp/Glu-ADT subunit C</shortName>
        <ecNumber evidence="1">6.3.5.-</ecNumber>
    </recommendedName>
</protein>
<evidence type="ECO:0000313" key="2">
    <source>
        <dbReference type="EMBL" id="MDK9580780.1"/>
    </source>
</evidence>
<name>A0ABT7HLB2_9FUSO</name>